<dbReference type="eggNOG" id="COG4773">
    <property type="taxonomic scope" value="Bacteria"/>
</dbReference>
<dbReference type="SUPFAM" id="SSF49464">
    <property type="entry name" value="Carboxypeptidase regulatory domain-like"/>
    <property type="match status" value="1"/>
</dbReference>
<keyword evidence="2" id="KW-0732">Signal</keyword>
<dbReference type="RefSeq" id="WP_008588069.1">
    <property type="nucleotide sequence ID" value="NZ_CP007035.1"/>
</dbReference>
<dbReference type="KEGG" id="nso:NIASO_18635"/>
<feature type="chain" id="PRO_5004788111" description="Outer membrane protein beta-barrel domain-containing protein" evidence="2">
    <location>
        <begin position="20"/>
        <end position="875"/>
    </location>
</feature>
<proteinExistence type="predicted"/>
<evidence type="ECO:0000313" key="4">
    <source>
        <dbReference type="Proteomes" id="UP000003586"/>
    </source>
</evidence>
<gene>
    <name evidence="3" type="ORF">NIASO_18635</name>
</gene>
<feature type="compositionally biased region" description="Low complexity" evidence="1">
    <location>
        <begin position="391"/>
        <end position="403"/>
    </location>
</feature>
<dbReference type="HOGENOM" id="CLU_012729_2_0_10"/>
<organism evidence="3 4">
    <name type="scientific">Niabella soli DSM 19437</name>
    <dbReference type="NCBI Taxonomy" id="929713"/>
    <lineage>
        <taxon>Bacteria</taxon>
        <taxon>Pseudomonadati</taxon>
        <taxon>Bacteroidota</taxon>
        <taxon>Chitinophagia</taxon>
        <taxon>Chitinophagales</taxon>
        <taxon>Chitinophagaceae</taxon>
        <taxon>Niabella</taxon>
    </lineage>
</organism>
<sequence>MKKALFLLPLLLLLLRAVAQQNDLHISGTVTDSLGKAIPDAIVSLVRLRDNAGLLFTATDLHGNFLVDSKELFRPQTLAIKVNAAGFLKQQTILTASMAQLKFRMLSVADVHTLPGVIVTGKQRPIVQKGDTLSYDAAHFTDRNDRHLKDIIQKLPGIEVGENGVIKYQGKAINKFYIEGDNLLDDRYTIATENINVADVDKVQVIEHNQHVKMLNGIVPSDRAAINILLKNKSKLKFLNTIEASGGLPATYNLEAKSMAFKTKYKAINTAKLNNSGSDYSLETGVSGLQGPEGISKDRVLYNRSKLFSANNLLKVTPYTAIKINATYNKENQQTNHQLTSTYYLPGSDSIFYKELNQEQYNAGSLNLNIALDINSPKNYLSSATNFSRNNNTNSGSTYTGNSPITQNSSATTTRFSNTLSGYLMIRKMHIINYENSFAYSVNPQLLILTPGILQNVLNDSIPYLQTNQYQQLKNLSNTSQVAYNRVFQNWVLGLTTGLFLQSQQLQSAATLTQQSAQTTVPEGFENAVNWRKNELFAQATLTYNGYKSKLILGVPVSWQHYRYYNDFVATNQDKGTRLVFQPSLHWEYKTGKENTVYLDYTLANKTAGVQQIYGGAIISGYRSFASYETPYLMSRAHTFSGGFDYKRVIEAFFATINLTFAPTKNYFLYSTTLQNNMTLVKALPIINYSQAAGTTARVSKYIFALNTTVAVDAALSATKTQLLQNEQLFRVVSVVKTTGLQVTPTVLKWLQFTINGKYMQYTTASEQTGFLQQEVRQWNLHSGLTLYPLNRFSFNFTNNYYQSLHRGSSAVRSLFLDSYLQYKFEKKSLLIRLACTNIANVRSYEMIDVGTNSINTISYHLRPRTISLMTSFDF</sequence>
<evidence type="ECO:0000313" key="3">
    <source>
        <dbReference type="EMBL" id="AHF18008.1"/>
    </source>
</evidence>
<dbReference type="OrthoDB" id="603275at2"/>
<feature type="region of interest" description="Disordered" evidence="1">
    <location>
        <begin position="391"/>
        <end position="411"/>
    </location>
</feature>
<dbReference type="InterPro" id="IPR008969">
    <property type="entry name" value="CarboxyPept-like_regulatory"/>
</dbReference>
<accession>W0F860</accession>
<keyword evidence="4" id="KW-1185">Reference proteome</keyword>
<feature type="signal peptide" evidence="2">
    <location>
        <begin position="1"/>
        <end position="19"/>
    </location>
</feature>
<protein>
    <recommendedName>
        <fullName evidence="5">Outer membrane protein beta-barrel domain-containing protein</fullName>
    </recommendedName>
</protein>
<evidence type="ECO:0008006" key="5">
    <source>
        <dbReference type="Google" id="ProtNLM"/>
    </source>
</evidence>
<evidence type="ECO:0000256" key="2">
    <source>
        <dbReference type="SAM" id="SignalP"/>
    </source>
</evidence>
<evidence type="ECO:0000256" key="1">
    <source>
        <dbReference type="SAM" id="MobiDB-lite"/>
    </source>
</evidence>
<dbReference type="SUPFAM" id="SSF56935">
    <property type="entry name" value="Porins"/>
    <property type="match status" value="1"/>
</dbReference>
<name>W0F860_9BACT</name>
<reference evidence="3 4" key="1">
    <citation type="submission" date="2013-12" db="EMBL/GenBank/DDBJ databases">
        <authorList>
            <consortium name="DOE Joint Genome Institute"/>
            <person name="Eisen J."/>
            <person name="Huntemann M."/>
            <person name="Han J."/>
            <person name="Chen A."/>
            <person name="Kyrpides N."/>
            <person name="Mavromatis K."/>
            <person name="Markowitz V."/>
            <person name="Palaniappan K."/>
            <person name="Ivanova N."/>
            <person name="Schaumberg A."/>
            <person name="Pati A."/>
            <person name="Liolios K."/>
            <person name="Nordberg H.P."/>
            <person name="Cantor M.N."/>
            <person name="Hua S.X."/>
            <person name="Woyke T."/>
        </authorList>
    </citation>
    <scope>NUCLEOTIDE SEQUENCE [LARGE SCALE GENOMIC DNA]</scope>
    <source>
        <strain evidence="4">DSM 19437</strain>
    </source>
</reference>
<dbReference type="Gene3D" id="2.60.40.1120">
    <property type="entry name" value="Carboxypeptidase-like, regulatory domain"/>
    <property type="match status" value="1"/>
</dbReference>
<dbReference type="EMBL" id="CP007035">
    <property type="protein sequence ID" value="AHF18008.1"/>
    <property type="molecule type" value="Genomic_DNA"/>
</dbReference>
<dbReference type="AlphaFoldDB" id="W0F860"/>
<dbReference type="Proteomes" id="UP000003586">
    <property type="component" value="Chromosome"/>
</dbReference>
<dbReference type="STRING" id="929713.NIASO_18635"/>